<keyword evidence="2" id="KW-1185">Reference proteome</keyword>
<comment type="caution">
    <text evidence="1">The sequence shown here is derived from an EMBL/GenBank/DDBJ whole genome shotgun (WGS) entry which is preliminary data.</text>
</comment>
<evidence type="ECO:0000313" key="1">
    <source>
        <dbReference type="EMBL" id="TGL75421.1"/>
    </source>
</evidence>
<protein>
    <recommendedName>
        <fullName evidence="3">Type II toxin-antitoxin system HicA family toxin</fullName>
    </recommendedName>
</protein>
<proteinExistence type="predicted"/>
<reference evidence="2" key="1">
    <citation type="journal article" date="2019" name="PLoS Negl. Trop. Dis.">
        <title>Revisiting the worldwide diversity of Leptospira species in the environment.</title>
        <authorList>
            <person name="Vincent A.T."/>
            <person name="Schiettekatte O."/>
            <person name="Bourhy P."/>
            <person name="Veyrier F.J."/>
            <person name="Picardeau M."/>
        </authorList>
    </citation>
    <scope>NUCLEOTIDE SEQUENCE [LARGE SCALE GENOMIC DNA]</scope>
    <source>
        <strain evidence="2">201702449</strain>
    </source>
</reference>
<organism evidence="1 2">
    <name type="scientific">Leptospira levettii</name>
    <dbReference type="NCBI Taxonomy" id="2023178"/>
    <lineage>
        <taxon>Bacteria</taxon>
        <taxon>Pseudomonadati</taxon>
        <taxon>Spirochaetota</taxon>
        <taxon>Spirochaetia</taxon>
        <taxon>Leptospirales</taxon>
        <taxon>Leptospiraceae</taxon>
        <taxon>Leptospira</taxon>
    </lineage>
</organism>
<evidence type="ECO:0000313" key="2">
    <source>
        <dbReference type="Proteomes" id="UP000297352"/>
    </source>
</evidence>
<gene>
    <name evidence="1" type="ORF">EHQ60_00420</name>
</gene>
<evidence type="ECO:0008006" key="3">
    <source>
        <dbReference type="Google" id="ProtNLM"/>
    </source>
</evidence>
<accession>A0ABY2MU75</accession>
<name>A0ABY2MU75_9LEPT</name>
<dbReference type="RefSeq" id="WP_135688472.1">
    <property type="nucleotide sequence ID" value="NZ_RQGI01000004.1"/>
</dbReference>
<dbReference type="EMBL" id="RQGI01000004">
    <property type="protein sequence ID" value="TGL75421.1"/>
    <property type="molecule type" value="Genomic_DNA"/>
</dbReference>
<dbReference type="Proteomes" id="UP000297352">
    <property type="component" value="Unassembled WGS sequence"/>
</dbReference>
<sequence>MRALKKKGFRLVEGDHHFFVFYFNGKATGITTKFSHGSKYKDYRDDLFDLVKGQLKFQNNNDLIKFSKCTYTEEMYVKMLQDTGFLEKKDELADTQ</sequence>